<gene>
    <name evidence="1" type="ORF">XENOCAPTIV_015188</name>
</gene>
<accession>A0ABV0RYV3</accession>
<sequence length="104" mass="11759">MFYWISVRGAWRPVNGMNSFILQELPAHSCHMKPCIIMHQEETRTHCTSKGSNSGFQGAIIYPIQVSIQFLQTLSHLSHELRASATSVGSRYRLMLPLVTLTLV</sequence>
<comment type="caution">
    <text evidence="1">The sequence shown here is derived from an EMBL/GenBank/DDBJ whole genome shotgun (WGS) entry which is preliminary data.</text>
</comment>
<evidence type="ECO:0000313" key="1">
    <source>
        <dbReference type="EMBL" id="MEQ2213450.1"/>
    </source>
</evidence>
<reference evidence="1 2" key="1">
    <citation type="submission" date="2021-06" db="EMBL/GenBank/DDBJ databases">
        <authorList>
            <person name="Palmer J.M."/>
        </authorList>
    </citation>
    <scope>NUCLEOTIDE SEQUENCE [LARGE SCALE GENOMIC DNA]</scope>
    <source>
        <strain evidence="1 2">XC_2019</strain>
        <tissue evidence="1">Muscle</tissue>
    </source>
</reference>
<name>A0ABV0RYV3_9TELE</name>
<keyword evidence="2" id="KW-1185">Reference proteome</keyword>
<dbReference type="EMBL" id="JAHRIN010061960">
    <property type="protein sequence ID" value="MEQ2213450.1"/>
    <property type="molecule type" value="Genomic_DNA"/>
</dbReference>
<dbReference type="Proteomes" id="UP001434883">
    <property type="component" value="Unassembled WGS sequence"/>
</dbReference>
<organism evidence="1 2">
    <name type="scientific">Xenoophorus captivus</name>
    <dbReference type="NCBI Taxonomy" id="1517983"/>
    <lineage>
        <taxon>Eukaryota</taxon>
        <taxon>Metazoa</taxon>
        <taxon>Chordata</taxon>
        <taxon>Craniata</taxon>
        <taxon>Vertebrata</taxon>
        <taxon>Euteleostomi</taxon>
        <taxon>Actinopterygii</taxon>
        <taxon>Neopterygii</taxon>
        <taxon>Teleostei</taxon>
        <taxon>Neoteleostei</taxon>
        <taxon>Acanthomorphata</taxon>
        <taxon>Ovalentaria</taxon>
        <taxon>Atherinomorphae</taxon>
        <taxon>Cyprinodontiformes</taxon>
        <taxon>Goodeidae</taxon>
        <taxon>Xenoophorus</taxon>
    </lineage>
</organism>
<protein>
    <submittedName>
        <fullName evidence="1">Uncharacterized protein</fullName>
    </submittedName>
</protein>
<proteinExistence type="predicted"/>
<evidence type="ECO:0000313" key="2">
    <source>
        <dbReference type="Proteomes" id="UP001434883"/>
    </source>
</evidence>